<comment type="caution">
    <text evidence="11">The sequence shown here is derived from an EMBL/GenBank/DDBJ whole genome shotgun (WGS) entry which is preliminary data.</text>
</comment>
<evidence type="ECO:0000256" key="4">
    <source>
        <dbReference type="ARBA" id="ARBA00023128"/>
    </source>
</evidence>
<dbReference type="SUPFAM" id="SSF54427">
    <property type="entry name" value="NTF2-like"/>
    <property type="match status" value="1"/>
</dbReference>
<accession>A0A7J8GCF6</accession>
<evidence type="ECO:0000256" key="2">
    <source>
        <dbReference type="ARBA" id="ARBA00022946"/>
    </source>
</evidence>
<evidence type="ECO:0000313" key="11">
    <source>
        <dbReference type="EMBL" id="KAF6457606.1"/>
    </source>
</evidence>
<dbReference type="Gene3D" id="3.10.450.240">
    <property type="match status" value="1"/>
</dbReference>
<evidence type="ECO:0000256" key="8">
    <source>
        <dbReference type="ARBA" id="ARBA00043031"/>
    </source>
</evidence>
<keyword evidence="4" id="KW-0496">Mitochondrion</keyword>
<dbReference type="Pfam" id="PF04280">
    <property type="entry name" value="Tim44"/>
    <property type="match status" value="1"/>
</dbReference>
<protein>
    <recommendedName>
        <fullName evidence="7">Large ribosomal subunit protein mL45</fullName>
    </recommendedName>
    <alternativeName>
        <fullName evidence="8">39S ribosomal protein L45, mitochondrial</fullName>
    </alternativeName>
</protein>
<dbReference type="InterPro" id="IPR051975">
    <property type="entry name" value="mtLSU_mL45"/>
</dbReference>
<keyword evidence="12" id="KW-1185">Reference proteome</keyword>
<dbReference type="InterPro" id="IPR032710">
    <property type="entry name" value="NTF2-like_dom_sf"/>
</dbReference>
<evidence type="ECO:0000313" key="12">
    <source>
        <dbReference type="Proteomes" id="UP000593571"/>
    </source>
</evidence>
<evidence type="ECO:0000256" key="1">
    <source>
        <dbReference type="ARBA" id="ARBA00004173"/>
    </source>
</evidence>
<evidence type="ECO:0000259" key="10">
    <source>
        <dbReference type="SMART" id="SM00978"/>
    </source>
</evidence>
<dbReference type="FunFam" id="3.10.450.240:FF:000003">
    <property type="entry name" value="39S ribosomal protein L45, mitochondrial"/>
    <property type="match status" value="1"/>
</dbReference>
<dbReference type="InterPro" id="IPR007379">
    <property type="entry name" value="Tim44-like_dom"/>
</dbReference>
<dbReference type="AlphaFoldDB" id="A0A7J8GCF6"/>
<sequence>MAAPMLRSLSCLSRALGPWSWQSVAVTQSIAVVPVRTKKRFTPPLYEPKYKSEKEFIERSRKAGVVIPPERLERPIHLACTAGIFDAYVPPEGDARVSSLSKEGLAQKTERLKKTVASQLSSDHDRLHTLATENCFPDMVEDLKYKTVRWSFVESLEPPQVVQVRCSSMLNQSNLYGQVTVRMHTRQTLAIYDRFGRLMYGQEDVPKDVLEYVVFEKHLTNPYGSWRMHGKIIPSWAPPKQPILKTVMIPGPQLKPWEDYEEPQGEAQKLV</sequence>
<dbReference type="PANTHER" id="PTHR28554:SF1">
    <property type="entry name" value="LARGE RIBOSOMAL SUBUNIT PROTEIN ML45"/>
    <property type="match status" value="1"/>
</dbReference>
<evidence type="ECO:0000256" key="3">
    <source>
        <dbReference type="ARBA" id="ARBA00022980"/>
    </source>
</evidence>
<evidence type="ECO:0000256" key="6">
    <source>
        <dbReference type="ARBA" id="ARBA00038073"/>
    </source>
</evidence>
<evidence type="ECO:0000256" key="7">
    <source>
        <dbReference type="ARBA" id="ARBA00039448"/>
    </source>
</evidence>
<gene>
    <name evidence="11" type="ORF">HJG63_013555</name>
</gene>
<comment type="function">
    <text evidence="9">Component of the mitochondrial large ribosomal subunit (mt-LSU). Within the mitochondrial ribosomes, required to direct the nascent polypeptide toward the tunnel exit and position the exit at a distance from the membrane surface.</text>
</comment>
<dbReference type="GO" id="GO:0005840">
    <property type="term" value="C:ribosome"/>
    <property type="evidence" value="ECO:0007669"/>
    <property type="project" value="UniProtKB-KW"/>
</dbReference>
<comment type="subcellular location">
    <subcellularLocation>
        <location evidence="1">Mitochondrion</location>
    </subcellularLocation>
</comment>
<organism evidence="11 12">
    <name type="scientific">Rousettus aegyptiacus</name>
    <name type="common">Egyptian fruit bat</name>
    <name type="synonym">Pteropus aegyptiacus</name>
    <dbReference type="NCBI Taxonomy" id="9407"/>
    <lineage>
        <taxon>Eukaryota</taxon>
        <taxon>Metazoa</taxon>
        <taxon>Chordata</taxon>
        <taxon>Craniata</taxon>
        <taxon>Vertebrata</taxon>
        <taxon>Euteleostomi</taxon>
        <taxon>Mammalia</taxon>
        <taxon>Eutheria</taxon>
        <taxon>Laurasiatheria</taxon>
        <taxon>Chiroptera</taxon>
        <taxon>Yinpterochiroptera</taxon>
        <taxon>Pteropodoidea</taxon>
        <taxon>Pteropodidae</taxon>
        <taxon>Rousettinae</taxon>
        <taxon>Rousettus</taxon>
    </lineage>
</organism>
<evidence type="ECO:0000256" key="5">
    <source>
        <dbReference type="ARBA" id="ARBA00023274"/>
    </source>
</evidence>
<keyword evidence="3 11" id="KW-0689">Ribosomal protein</keyword>
<dbReference type="SMART" id="SM00978">
    <property type="entry name" value="Tim44"/>
    <property type="match status" value="1"/>
</dbReference>
<dbReference type="GO" id="GO:0005739">
    <property type="term" value="C:mitochondrion"/>
    <property type="evidence" value="ECO:0007669"/>
    <property type="project" value="UniProtKB-SubCell"/>
</dbReference>
<keyword evidence="5" id="KW-0687">Ribonucleoprotein</keyword>
<evidence type="ECO:0000256" key="9">
    <source>
        <dbReference type="ARBA" id="ARBA00045355"/>
    </source>
</evidence>
<dbReference type="Proteomes" id="UP000593571">
    <property type="component" value="Unassembled WGS sequence"/>
</dbReference>
<reference evidence="11 12" key="1">
    <citation type="journal article" date="2020" name="Nature">
        <title>Six reference-quality genomes reveal evolution of bat adaptations.</title>
        <authorList>
            <person name="Jebb D."/>
            <person name="Huang Z."/>
            <person name="Pippel M."/>
            <person name="Hughes G.M."/>
            <person name="Lavrichenko K."/>
            <person name="Devanna P."/>
            <person name="Winkler S."/>
            <person name="Jermiin L.S."/>
            <person name="Skirmuntt E.C."/>
            <person name="Katzourakis A."/>
            <person name="Burkitt-Gray L."/>
            <person name="Ray D.A."/>
            <person name="Sullivan K.A.M."/>
            <person name="Roscito J.G."/>
            <person name="Kirilenko B.M."/>
            <person name="Davalos L.M."/>
            <person name="Corthals A.P."/>
            <person name="Power M.L."/>
            <person name="Jones G."/>
            <person name="Ransome R.D."/>
            <person name="Dechmann D.K.N."/>
            <person name="Locatelli A.G."/>
            <person name="Puechmaille S.J."/>
            <person name="Fedrigo O."/>
            <person name="Jarvis E.D."/>
            <person name="Hiller M."/>
            <person name="Vernes S.C."/>
            <person name="Myers E.W."/>
            <person name="Teeling E.C."/>
        </authorList>
    </citation>
    <scope>NUCLEOTIDE SEQUENCE [LARGE SCALE GENOMIC DNA]</scope>
    <source>
        <strain evidence="11">MRouAeg1</strain>
        <tissue evidence="11">Muscle</tissue>
    </source>
</reference>
<name>A0A7J8GCF6_ROUAE</name>
<comment type="similarity">
    <text evidence="6">Belongs to the mitochondrion-specific ribosomal protein mL45 family.</text>
</comment>
<dbReference type="EMBL" id="JACASE010000006">
    <property type="protein sequence ID" value="KAF6457606.1"/>
    <property type="molecule type" value="Genomic_DNA"/>
</dbReference>
<keyword evidence="2" id="KW-0809">Transit peptide</keyword>
<proteinExistence type="inferred from homology"/>
<feature type="domain" description="Tim44-like" evidence="10">
    <location>
        <begin position="87"/>
        <end position="233"/>
    </location>
</feature>
<dbReference type="GO" id="GO:1990904">
    <property type="term" value="C:ribonucleoprotein complex"/>
    <property type="evidence" value="ECO:0007669"/>
    <property type="project" value="UniProtKB-KW"/>
</dbReference>
<dbReference type="PANTHER" id="PTHR28554">
    <property type="entry name" value="39S RIBOSOMAL PROTEIN L45, MITOCHONDRIAL"/>
    <property type="match status" value="1"/>
</dbReference>